<dbReference type="Proteomes" id="UP000177564">
    <property type="component" value="Unassembled WGS sequence"/>
</dbReference>
<dbReference type="EMBL" id="MEWU01000007">
    <property type="protein sequence ID" value="OGC83913.1"/>
    <property type="molecule type" value="Genomic_DNA"/>
</dbReference>
<evidence type="ECO:0000313" key="2">
    <source>
        <dbReference type="Proteomes" id="UP000177564"/>
    </source>
</evidence>
<reference evidence="1 2" key="1">
    <citation type="journal article" date="2016" name="Nat. Commun.">
        <title>Thousands of microbial genomes shed light on interconnected biogeochemical processes in an aquifer system.</title>
        <authorList>
            <person name="Anantharaman K."/>
            <person name="Brown C.T."/>
            <person name="Hug L.A."/>
            <person name="Sharon I."/>
            <person name="Castelle C.J."/>
            <person name="Probst A.J."/>
            <person name="Thomas B.C."/>
            <person name="Singh A."/>
            <person name="Wilkins M.J."/>
            <person name="Karaoz U."/>
            <person name="Brodie E.L."/>
            <person name="Williams K.H."/>
            <person name="Hubbard S.S."/>
            <person name="Banfield J.F."/>
        </authorList>
    </citation>
    <scope>NUCLEOTIDE SEQUENCE [LARGE SCALE GENOMIC DNA]</scope>
</reference>
<accession>A0A1F4XS94</accession>
<dbReference type="InterPro" id="IPR017853">
    <property type="entry name" value="GH"/>
</dbReference>
<comment type="caution">
    <text evidence="1">The sequence shown here is derived from an EMBL/GenBank/DDBJ whole genome shotgun (WGS) entry which is preliminary data.</text>
</comment>
<name>A0A1F4XS94_9BACT</name>
<organism evidence="1 2">
    <name type="scientific">Candidatus Adlerbacteria bacterium RIFCSPHIGHO2_02_FULL_52_17</name>
    <dbReference type="NCBI Taxonomy" id="1797240"/>
    <lineage>
        <taxon>Bacteria</taxon>
        <taxon>Candidatus Adleribacteriota</taxon>
    </lineage>
</organism>
<proteinExistence type="predicted"/>
<evidence type="ECO:0000313" key="1">
    <source>
        <dbReference type="EMBL" id="OGC83913.1"/>
    </source>
</evidence>
<dbReference type="AlphaFoldDB" id="A0A1F4XS94"/>
<dbReference type="SUPFAM" id="SSF51445">
    <property type="entry name" value="(Trans)glycosidases"/>
    <property type="match status" value="1"/>
</dbReference>
<gene>
    <name evidence="1" type="ORF">A3D68_01220</name>
</gene>
<sequence>MTAEVTRPGGAKVTAQSAVIVTPLKYLFCDIKRPVALREWNLSQSNYQQVIDAFKSELGCNGIRLGIDSKTLPGDTSKIAPDSTPEGYTKLYRDVFAYARQKNLLIYANMLPEGKSDVYTVASQSSMIDRVSAYTNYFCPDFLGPFNEDGHFTSHSSVVIGIKSRLTSSCTDPNGNSVSKAKIVGPDPSSRTQAINYLTSDPTLLGTLDIYSTHNNTGGVNTTGGGNNPYDTSVTVTEWQDFDSQVGSKPVWASEMAGLTSSPTGGWDMVPFTGNHTGKQVGVKAVIDSGVISGLVLYMAPRFIDDTDGDGIYTLKSMAGILAQGLCAAGWDRSCPKVLGASTTREASLIEIIWSYITGTIGAAAAALFNFPF</sequence>
<protein>
    <recommendedName>
        <fullName evidence="3">Glycoside hydrolase family 5 domain-containing protein</fullName>
    </recommendedName>
</protein>
<evidence type="ECO:0008006" key="3">
    <source>
        <dbReference type="Google" id="ProtNLM"/>
    </source>
</evidence>